<sequence>MKSHNKYAKLPQDLDLSFQEQLDVDAGASDEFNLAAGIGLVDDTDDDERVTTARAGDTNVAKTVEGHVFDDEEDEIVIATALSGAGGGGTAGTRANVSGGSAVGLRAHTSASSGEKKARGGGGGGGGVAVGLGSDSVIEHWSYLSEIIPNSFIDLAEFNPSNGHLFYTSTFLE</sequence>
<keyword evidence="2" id="KW-1185">Reference proteome</keyword>
<evidence type="ECO:0000313" key="1">
    <source>
        <dbReference type="EMBL" id="CAD7005400.1"/>
    </source>
</evidence>
<comment type="caution">
    <text evidence="1">The sequence shown here is derived from an EMBL/GenBank/DDBJ whole genome shotgun (WGS) entry which is preliminary data.</text>
</comment>
<dbReference type="Proteomes" id="UP000606786">
    <property type="component" value="Unassembled WGS sequence"/>
</dbReference>
<gene>
    <name evidence="1" type="ORF">CCAP1982_LOCUS13760</name>
</gene>
<organism evidence="1 2">
    <name type="scientific">Ceratitis capitata</name>
    <name type="common">Mediterranean fruit fly</name>
    <name type="synonym">Tephritis capitata</name>
    <dbReference type="NCBI Taxonomy" id="7213"/>
    <lineage>
        <taxon>Eukaryota</taxon>
        <taxon>Metazoa</taxon>
        <taxon>Ecdysozoa</taxon>
        <taxon>Arthropoda</taxon>
        <taxon>Hexapoda</taxon>
        <taxon>Insecta</taxon>
        <taxon>Pterygota</taxon>
        <taxon>Neoptera</taxon>
        <taxon>Endopterygota</taxon>
        <taxon>Diptera</taxon>
        <taxon>Brachycera</taxon>
        <taxon>Muscomorpha</taxon>
        <taxon>Tephritoidea</taxon>
        <taxon>Tephritidae</taxon>
        <taxon>Ceratitis</taxon>
        <taxon>Ceratitis</taxon>
    </lineage>
</organism>
<reference evidence="1" key="1">
    <citation type="submission" date="2020-11" db="EMBL/GenBank/DDBJ databases">
        <authorList>
            <person name="Whitehead M."/>
        </authorList>
    </citation>
    <scope>NUCLEOTIDE SEQUENCE</scope>
    <source>
        <strain evidence="1">EGII</strain>
    </source>
</reference>
<dbReference type="AlphaFoldDB" id="A0A811V2X3"/>
<evidence type="ECO:0000313" key="2">
    <source>
        <dbReference type="Proteomes" id="UP000606786"/>
    </source>
</evidence>
<protein>
    <submittedName>
        <fullName evidence="1">(Mediterranean fruit fly) hypothetical protein</fullName>
    </submittedName>
</protein>
<name>A0A811V2X3_CERCA</name>
<proteinExistence type="predicted"/>
<dbReference type="EMBL" id="CAJHJT010000034">
    <property type="protein sequence ID" value="CAD7005400.1"/>
    <property type="molecule type" value="Genomic_DNA"/>
</dbReference>
<accession>A0A811V2X3</accession>
<dbReference type="OrthoDB" id="3352408at2759"/>